<name>A0ACC2FIY0_DALPE</name>
<dbReference type="Proteomes" id="UP001157502">
    <property type="component" value="Chromosome 27"/>
</dbReference>
<reference evidence="1" key="1">
    <citation type="submission" date="2021-05" db="EMBL/GenBank/DDBJ databases">
        <authorList>
            <person name="Pan Q."/>
            <person name="Jouanno E."/>
            <person name="Zahm M."/>
            <person name="Klopp C."/>
            <person name="Cabau C."/>
            <person name="Louis A."/>
            <person name="Berthelot C."/>
            <person name="Parey E."/>
            <person name="Roest Crollius H."/>
            <person name="Montfort J."/>
            <person name="Robinson-Rechavi M."/>
            <person name="Bouchez O."/>
            <person name="Lampietro C."/>
            <person name="Lopez Roques C."/>
            <person name="Donnadieu C."/>
            <person name="Postlethwait J."/>
            <person name="Bobe J."/>
            <person name="Dillon D."/>
            <person name="Chandos A."/>
            <person name="von Hippel F."/>
            <person name="Guiguen Y."/>
        </authorList>
    </citation>
    <scope>NUCLEOTIDE SEQUENCE</scope>
    <source>
        <strain evidence="1">YG-Jan2019</strain>
    </source>
</reference>
<gene>
    <name evidence="1" type="ORF">DPEC_G00295780</name>
</gene>
<accession>A0ACC2FIY0</accession>
<keyword evidence="2" id="KW-1185">Reference proteome</keyword>
<evidence type="ECO:0000313" key="2">
    <source>
        <dbReference type="Proteomes" id="UP001157502"/>
    </source>
</evidence>
<comment type="caution">
    <text evidence="1">The sequence shown here is derived from an EMBL/GenBank/DDBJ whole genome shotgun (WGS) entry which is preliminary data.</text>
</comment>
<dbReference type="EMBL" id="CM055754">
    <property type="protein sequence ID" value="KAJ7991288.1"/>
    <property type="molecule type" value="Genomic_DNA"/>
</dbReference>
<evidence type="ECO:0000313" key="1">
    <source>
        <dbReference type="EMBL" id="KAJ7991288.1"/>
    </source>
</evidence>
<sequence>MDSTFSLRRKEIIGEEPLVKDLKARWPALFTERQIEAEFRRIVSMNLKQPFFDLLDEFVPRFLRLY</sequence>
<protein>
    <submittedName>
        <fullName evidence="1">Uncharacterized protein</fullName>
    </submittedName>
</protein>
<organism evidence="1 2">
    <name type="scientific">Dallia pectoralis</name>
    <name type="common">Alaska blackfish</name>
    <dbReference type="NCBI Taxonomy" id="75939"/>
    <lineage>
        <taxon>Eukaryota</taxon>
        <taxon>Metazoa</taxon>
        <taxon>Chordata</taxon>
        <taxon>Craniata</taxon>
        <taxon>Vertebrata</taxon>
        <taxon>Euteleostomi</taxon>
        <taxon>Actinopterygii</taxon>
        <taxon>Neopterygii</taxon>
        <taxon>Teleostei</taxon>
        <taxon>Protacanthopterygii</taxon>
        <taxon>Esociformes</taxon>
        <taxon>Umbridae</taxon>
        <taxon>Dallia</taxon>
    </lineage>
</organism>
<proteinExistence type="predicted"/>